<proteinExistence type="predicted"/>
<dbReference type="InterPro" id="IPR006629">
    <property type="entry name" value="LITAF"/>
</dbReference>
<dbReference type="InterPro" id="IPR039690">
    <property type="entry name" value="SNRNP25"/>
</dbReference>
<evidence type="ECO:0000313" key="6">
    <source>
        <dbReference type="Proteomes" id="UP000824219"/>
    </source>
</evidence>
<feature type="domain" description="LITAF" evidence="4">
    <location>
        <begin position="284"/>
        <end position="368"/>
    </location>
</feature>
<dbReference type="SMART" id="SM00714">
    <property type="entry name" value="LITAF"/>
    <property type="match status" value="1"/>
</dbReference>
<dbReference type="Pfam" id="PF10601">
    <property type="entry name" value="zf-LITAF-like"/>
    <property type="match status" value="1"/>
</dbReference>
<evidence type="ECO:0000256" key="2">
    <source>
        <dbReference type="SAM" id="MobiDB-lite"/>
    </source>
</evidence>
<dbReference type="PANTHER" id="PTHR14942:SF0">
    <property type="entry name" value="U11_U12 SMALL NUCLEAR RIBONUCLEOPROTEIN 25 KDA PROTEIN"/>
    <property type="match status" value="1"/>
</dbReference>
<feature type="compositionally biased region" description="Acidic residues" evidence="2">
    <location>
        <begin position="29"/>
        <end position="39"/>
    </location>
</feature>
<accession>A0A9D3SFE4</accession>
<feature type="region of interest" description="Disordered" evidence="2">
    <location>
        <begin position="1"/>
        <end position="40"/>
    </location>
</feature>
<dbReference type="EMBL" id="JAHKSW010000024">
    <property type="protein sequence ID" value="KAG7316909.1"/>
    <property type="molecule type" value="Genomic_DNA"/>
</dbReference>
<feature type="coiled-coil region" evidence="1">
    <location>
        <begin position="221"/>
        <end position="255"/>
    </location>
</feature>
<keyword evidence="1" id="KW-0175">Coiled coil</keyword>
<dbReference type="GO" id="GO:0000398">
    <property type="term" value="P:mRNA splicing, via spliceosome"/>
    <property type="evidence" value="ECO:0007669"/>
    <property type="project" value="InterPro"/>
</dbReference>
<organism evidence="5 6">
    <name type="scientific">Hemibagrus wyckioides</name>
    <dbReference type="NCBI Taxonomy" id="337641"/>
    <lineage>
        <taxon>Eukaryota</taxon>
        <taxon>Metazoa</taxon>
        <taxon>Chordata</taxon>
        <taxon>Craniata</taxon>
        <taxon>Vertebrata</taxon>
        <taxon>Euteleostomi</taxon>
        <taxon>Actinopterygii</taxon>
        <taxon>Neopterygii</taxon>
        <taxon>Teleostei</taxon>
        <taxon>Ostariophysi</taxon>
        <taxon>Siluriformes</taxon>
        <taxon>Bagridae</taxon>
        <taxon>Hemibagrus</taxon>
    </lineage>
</organism>
<dbReference type="CDD" id="cd17058">
    <property type="entry name" value="Ubl_SNRNP25"/>
    <property type="match status" value="1"/>
</dbReference>
<dbReference type="OrthoDB" id="72819at2759"/>
<evidence type="ECO:0000256" key="1">
    <source>
        <dbReference type="SAM" id="Coils"/>
    </source>
</evidence>
<dbReference type="InterPro" id="IPR029071">
    <property type="entry name" value="Ubiquitin-like_domsf"/>
</dbReference>
<dbReference type="PANTHER" id="PTHR14942">
    <property type="entry name" value="U11/U12 SMALL NUCLEAR RIBONUCLEOPROTEIN 25 KDA PROTEIN"/>
    <property type="match status" value="1"/>
</dbReference>
<keyword evidence="3" id="KW-1133">Transmembrane helix</keyword>
<keyword evidence="3" id="KW-0812">Transmembrane</keyword>
<keyword evidence="6" id="KW-1185">Reference proteome</keyword>
<dbReference type="PROSITE" id="PS51837">
    <property type="entry name" value="LITAF"/>
    <property type="match status" value="1"/>
</dbReference>
<evidence type="ECO:0000259" key="4">
    <source>
        <dbReference type="PROSITE" id="PS51837"/>
    </source>
</evidence>
<dbReference type="Pfam" id="PF18036">
    <property type="entry name" value="Ubiquitin_4"/>
    <property type="match status" value="1"/>
</dbReference>
<feature type="compositionally biased region" description="Basic and acidic residues" evidence="2">
    <location>
        <begin position="1"/>
        <end position="28"/>
    </location>
</feature>
<evidence type="ECO:0000313" key="5">
    <source>
        <dbReference type="EMBL" id="KAG7316909.1"/>
    </source>
</evidence>
<feature type="transmembrane region" description="Helical" evidence="3">
    <location>
        <begin position="323"/>
        <end position="346"/>
    </location>
</feature>
<dbReference type="Gene3D" id="3.10.20.90">
    <property type="entry name" value="Phosphatidylinositol 3-kinase Catalytic Subunit, Chain A, domain 1"/>
    <property type="match status" value="1"/>
</dbReference>
<dbReference type="AlphaFoldDB" id="A0A9D3SFE4"/>
<name>A0A9D3SFE4_9TELE</name>
<sequence length="369" mass="42078">MSSEIKAEETETKGVHETDMGVRKMEETLKEEDEEEDEEALPHSEFLDIFEEGLALIVQDPLLCDLPIQVTLEEVNSQVALEYGQAMTVRVCKADGEVMPIVVVQSATVLDLKKAIRRYIELKQQREGGIKHISWRYVWRTFHLVFNGERLEDDRKKLKDVRAMTSSMASGTDQKELQRISSELQSLTVHRDQLINRLHLLDMLKEFRQKAGYHVEGNPGGEKSTDEYEKIEQELKQLSERKLELQALLEKLEGGVSCDTLTITQKDELSSDEIFTVERPPSYPAPQVITDMNNLPRHSSQILCPHCQQYVTTEVRTVIGNTTWLVCLACSFLCCIAGCCLLPFCISSFKDVQHKCPKCRSLLHTCTNM</sequence>
<dbReference type="Proteomes" id="UP000824219">
    <property type="component" value="Linkage Group LG24"/>
</dbReference>
<reference evidence="5 6" key="1">
    <citation type="submission" date="2021-06" db="EMBL/GenBank/DDBJ databases">
        <title>Chromosome-level genome assembly of the red-tail catfish (Hemibagrus wyckioides).</title>
        <authorList>
            <person name="Shao F."/>
        </authorList>
    </citation>
    <scope>NUCLEOTIDE SEQUENCE [LARGE SCALE GENOMIC DNA]</scope>
    <source>
        <strain evidence="5">EC202008001</strain>
        <tissue evidence="5">Blood</tissue>
    </source>
</reference>
<gene>
    <name evidence="5" type="ORF">KOW79_019207</name>
</gene>
<comment type="caution">
    <text evidence="5">The sequence shown here is derived from an EMBL/GenBank/DDBJ whole genome shotgun (WGS) entry which is preliminary data.</text>
</comment>
<dbReference type="InterPro" id="IPR040610">
    <property type="entry name" value="SNRNP25_ubiquitin"/>
</dbReference>
<protein>
    <recommendedName>
        <fullName evidence="4">LITAF domain-containing protein</fullName>
    </recommendedName>
</protein>
<evidence type="ECO:0000256" key="3">
    <source>
        <dbReference type="SAM" id="Phobius"/>
    </source>
</evidence>
<dbReference type="SUPFAM" id="SSF54236">
    <property type="entry name" value="Ubiquitin-like"/>
    <property type="match status" value="1"/>
</dbReference>
<dbReference type="GO" id="GO:0005689">
    <property type="term" value="C:U12-type spliceosomal complex"/>
    <property type="evidence" value="ECO:0007669"/>
    <property type="project" value="TreeGrafter"/>
</dbReference>
<keyword evidence="3" id="KW-0472">Membrane</keyword>